<dbReference type="Proteomes" id="UP000537181">
    <property type="component" value="Unassembled WGS sequence"/>
</dbReference>
<reference evidence="4 5" key="2">
    <citation type="submission" date="2018-11" db="EMBL/GenBank/DDBJ databases">
        <title>Enterobacteriaceae from Patient.</title>
        <authorList>
            <person name="Shen C."/>
            <person name="Yang Y."/>
            <person name="Tian G."/>
        </authorList>
    </citation>
    <scope>NUCLEOTIDE SEQUENCE [LARGE SCALE GENOMIC DNA]</scope>
    <source>
        <strain evidence="4 5">GBGD28</strain>
    </source>
</reference>
<evidence type="ECO:0000313" key="1">
    <source>
        <dbReference type="EMBL" id="EFH6167080.1"/>
    </source>
</evidence>
<dbReference type="EMBL" id="CP057975">
    <property type="protein sequence ID" value="QMP43869.1"/>
    <property type="molecule type" value="Genomic_DNA"/>
</dbReference>
<accession>A0A0A1A5I5</accession>
<dbReference type="Proteomes" id="UP000514715">
    <property type="component" value="Chromosome"/>
</dbReference>
<proteinExistence type="predicted"/>
<evidence type="ECO:0000313" key="5">
    <source>
        <dbReference type="Proteomes" id="UP000271008"/>
    </source>
</evidence>
<evidence type="ECO:0000313" key="4">
    <source>
        <dbReference type="EMBL" id="RRD76900.1"/>
    </source>
</evidence>
<reference evidence="2" key="1">
    <citation type="journal article" date="2018" name="Genome Biol.">
        <title>SKESA: strategic k-mer extension for scrupulous assemblies.</title>
        <authorList>
            <person name="Souvorov A."/>
            <person name="Agarwala R."/>
            <person name="Lipman D.J."/>
        </authorList>
    </citation>
    <scope>NUCLEOTIDE SEQUENCE [LARGE SCALE GENOMIC DNA]</scope>
    <source>
        <strain evidence="2">EC00605</strain>
    </source>
</reference>
<name>A0A0A1A5I5_ECOLX</name>
<dbReference type="EMBL" id="RQTU01000005">
    <property type="protein sequence ID" value="RRD76900.1"/>
    <property type="molecule type" value="Genomic_DNA"/>
</dbReference>
<evidence type="ECO:0000313" key="3">
    <source>
        <dbReference type="EMBL" id="QMP43869.1"/>
    </source>
</evidence>
<evidence type="ECO:0000313" key="7">
    <source>
        <dbReference type="Proteomes" id="UP000537181"/>
    </source>
</evidence>
<dbReference type="EMBL" id="AASWKX010000025">
    <property type="protein sequence ID" value="EFH6167080.1"/>
    <property type="molecule type" value="Genomic_DNA"/>
</dbReference>
<dbReference type="Proteomes" id="UP000271008">
    <property type="component" value="Unassembled WGS sequence"/>
</dbReference>
<organism evidence="2">
    <name type="scientific">Escherichia coli</name>
    <dbReference type="NCBI Taxonomy" id="562"/>
    <lineage>
        <taxon>Bacteria</taxon>
        <taxon>Pseudomonadati</taxon>
        <taxon>Pseudomonadota</taxon>
        <taxon>Gammaproteobacteria</taxon>
        <taxon>Enterobacterales</taxon>
        <taxon>Enterobacteriaceae</taxon>
        <taxon>Escherichia</taxon>
    </lineage>
</organism>
<dbReference type="AlphaFoldDB" id="A0A0A1A5I5"/>
<evidence type="ECO:0000313" key="6">
    <source>
        <dbReference type="Proteomes" id="UP000514715"/>
    </source>
</evidence>
<evidence type="ECO:0000313" key="2">
    <source>
        <dbReference type="EMBL" id="HAJ0998780.1"/>
    </source>
</evidence>
<reference evidence="2" key="3">
    <citation type="submission" date="2019-09" db="EMBL/GenBank/DDBJ databases">
        <authorList>
            <consortium name="NCBI Pathogen Detection Project"/>
        </authorList>
    </citation>
    <scope>NUCLEOTIDE SEQUENCE</scope>
    <source>
        <strain evidence="2">EC00605</strain>
    </source>
</reference>
<reference evidence="1 7" key="4">
    <citation type="submission" date="2019-12" db="EMBL/GenBank/DDBJ databases">
        <authorList>
            <consortium name="NARMS: The National Antimicrobial Resistance Monitoring System"/>
        </authorList>
    </citation>
    <scope>NUCLEOTIDE SEQUENCE [LARGE SCALE GENOMIC DNA]</scope>
    <source>
        <strain evidence="1 7">CVM N19EC0596</strain>
    </source>
</reference>
<protein>
    <submittedName>
        <fullName evidence="2">Uncharacterized protein</fullName>
    </submittedName>
</protein>
<reference evidence="3 6" key="5">
    <citation type="submission" date="2020-06" db="EMBL/GenBank/DDBJ databases">
        <title>REHAB project genomes.</title>
        <authorList>
            <person name="Shaw L.P."/>
        </authorList>
    </citation>
    <scope>NUCLEOTIDE SEQUENCE [LARGE SCALE GENOMIC DNA]</scope>
    <source>
        <strain evidence="3 6">RHB07-C04</strain>
    </source>
</reference>
<sequence>MSRMIIDTNILYSLVGLSTNQKIINSPIDQFKLSITTPSLIEVISKYCNDLGAVKKCISPIINGNIELISIGHTPISNEFLYRLHFSDKIDEVKDIIDNVRALKISREAEFYRFILILVVSGLFEVIREDGYKFDNDVQNQSQLSLVQTLLESNMELILDFFKDELRNGYINGNEQQSALKAFETMLIGLLHAFHVNYHMIKTDTVNISGSQDRLKNLYDSIKNDNFDKKFKKYMENPISLACKKKHESVVDNYLKEMEEGISGARGLTKNSLSFLMSKVEDAYKNGRKLRKNDIFDFLIVISLNMPDTLILTLDKGFLKDLKDLHPNSYKKCLDFGFVN</sequence>
<gene>
    <name evidence="4" type="ORF">EIA08_08825</name>
    <name evidence="1" type="ORF">GAJ12_18810</name>
    <name evidence="2" type="ORF">HL601_25010</name>
    <name evidence="3" type="ORF">HVW04_02860</name>
</gene>
<dbReference type="EMBL" id="DABGZR010000068">
    <property type="protein sequence ID" value="HAJ0998780.1"/>
    <property type="molecule type" value="Genomic_DNA"/>
</dbReference>
<dbReference type="RefSeq" id="WP_022645725.1">
    <property type="nucleotide sequence ID" value="NZ_AP022098.1"/>
</dbReference>